<evidence type="ECO:0000256" key="2">
    <source>
        <dbReference type="SAM" id="MobiDB-lite"/>
    </source>
</evidence>
<organism evidence="6">
    <name type="scientific">Thelazia callipaeda</name>
    <name type="common">Oriental eyeworm</name>
    <name type="synonym">Parasitic nematode</name>
    <dbReference type="NCBI Taxonomy" id="103827"/>
    <lineage>
        <taxon>Eukaryota</taxon>
        <taxon>Metazoa</taxon>
        <taxon>Ecdysozoa</taxon>
        <taxon>Nematoda</taxon>
        <taxon>Chromadorea</taxon>
        <taxon>Rhabditida</taxon>
        <taxon>Spirurina</taxon>
        <taxon>Spiruromorpha</taxon>
        <taxon>Thelazioidea</taxon>
        <taxon>Thelaziidae</taxon>
        <taxon>Thelazia</taxon>
    </lineage>
</organism>
<protein>
    <recommendedName>
        <fullName evidence="1">Major sperm protein</fullName>
    </recommendedName>
</protein>
<sequence>MADAPPPEAAGAPPPDAAGGQAVLSIDPPVACVPASGGQSVHQVTNPTGLRLAFKVKSTNNNDYRLKPVYGIVEPSSATAIEITRSAGPPKEDKFVILFKEAPPNSDPATLFKDGTAIGEINLPVNAQ</sequence>
<dbReference type="InterPro" id="IPR008962">
    <property type="entry name" value="PapD-like_sf"/>
</dbReference>
<dbReference type="OrthoDB" id="264603at2759"/>
<dbReference type="Gene3D" id="2.60.40.10">
    <property type="entry name" value="Immunoglobulins"/>
    <property type="match status" value="1"/>
</dbReference>
<accession>A0A0N5CRG9</accession>
<name>A0A0N5CRG9_THECL</name>
<feature type="compositionally biased region" description="Pro residues" evidence="2">
    <location>
        <begin position="1"/>
        <end position="16"/>
    </location>
</feature>
<proteinExistence type="predicted"/>
<dbReference type="OMA" id="IDPPVAC"/>
<dbReference type="WBParaSite" id="TCLT_0000281901-mRNA-1">
    <property type="protein sequence ID" value="TCLT_0000281901-mRNA-1"/>
    <property type="gene ID" value="TCLT_0000281901"/>
</dbReference>
<comment type="function">
    <text evidence="1">Central component in molecular interactions underlying sperm crawling. Forms an extensive filament system that extends from sperm villipoda, along the leading edge of the pseudopod.</text>
</comment>
<dbReference type="Proteomes" id="UP000276776">
    <property type="component" value="Unassembled WGS sequence"/>
</dbReference>
<dbReference type="InterPro" id="IPR000535">
    <property type="entry name" value="MSP_dom"/>
</dbReference>
<evidence type="ECO:0000313" key="6">
    <source>
        <dbReference type="WBParaSite" id="TCLT_0000281901-mRNA-1"/>
    </source>
</evidence>
<dbReference type="STRING" id="103827.A0A0N5CRG9"/>
<keyword evidence="5" id="KW-1185">Reference proteome</keyword>
<dbReference type="PANTHER" id="PTHR22947">
    <property type="entry name" value="MAJOR SPERM PROTEIN"/>
    <property type="match status" value="1"/>
</dbReference>
<dbReference type="AlphaFoldDB" id="A0A0N5CRG9"/>
<feature type="domain" description="MSP" evidence="3">
    <location>
        <begin position="9"/>
        <end position="128"/>
    </location>
</feature>
<gene>
    <name evidence="4" type="ORF">TCLT_LOCUS2820</name>
</gene>
<dbReference type="Pfam" id="PF00635">
    <property type="entry name" value="Motile_Sperm"/>
    <property type="match status" value="1"/>
</dbReference>
<feature type="region of interest" description="Disordered" evidence="2">
    <location>
        <begin position="1"/>
        <end position="23"/>
    </location>
</feature>
<dbReference type="PANTHER" id="PTHR22947:SF39">
    <property type="entry name" value="MSP DOMAIN-CONTAINING PROTEIN"/>
    <property type="match status" value="1"/>
</dbReference>
<keyword evidence="1" id="KW-0206">Cytoskeleton</keyword>
<evidence type="ECO:0000313" key="4">
    <source>
        <dbReference type="EMBL" id="VDM98974.1"/>
    </source>
</evidence>
<reference evidence="6" key="1">
    <citation type="submission" date="2017-02" db="UniProtKB">
        <authorList>
            <consortium name="WormBaseParasite"/>
        </authorList>
    </citation>
    <scope>IDENTIFICATION</scope>
</reference>
<dbReference type="SUPFAM" id="SSF49354">
    <property type="entry name" value="PapD-like"/>
    <property type="match status" value="1"/>
</dbReference>
<reference evidence="4 5" key="2">
    <citation type="submission" date="2018-11" db="EMBL/GenBank/DDBJ databases">
        <authorList>
            <consortium name="Pathogen Informatics"/>
        </authorList>
    </citation>
    <scope>NUCLEOTIDE SEQUENCE [LARGE SCALE GENOMIC DNA]</scope>
</reference>
<keyword evidence="1" id="KW-0963">Cytoplasm</keyword>
<evidence type="ECO:0000313" key="5">
    <source>
        <dbReference type="Proteomes" id="UP000276776"/>
    </source>
</evidence>
<dbReference type="InterPro" id="IPR051774">
    <property type="entry name" value="Sperm-specific_class_P"/>
</dbReference>
<dbReference type="EMBL" id="UYYF01000722">
    <property type="protein sequence ID" value="VDM98974.1"/>
    <property type="molecule type" value="Genomic_DNA"/>
</dbReference>
<evidence type="ECO:0000256" key="1">
    <source>
        <dbReference type="RuleBase" id="RU003425"/>
    </source>
</evidence>
<dbReference type="PROSITE" id="PS50202">
    <property type="entry name" value="MSP"/>
    <property type="match status" value="1"/>
</dbReference>
<evidence type="ECO:0000259" key="3">
    <source>
        <dbReference type="PROSITE" id="PS50202"/>
    </source>
</evidence>
<dbReference type="InterPro" id="IPR013783">
    <property type="entry name" value="Ig-like_fold"/>
</dbReference>